<name>A0ABU2JE51_9ACTN</name>
<dbReference type="Pfam" id="PF21597">
    <property type="entry name" value="TetR_C_43"/>
    <property type="match status" value="1"/>
</dbReference>
<evidence type="ECO:0000313" key="8">
    <source>
        <dbReference type="Proteomes" id="UP001183176"/>
    </source>
</evidence>
<dbReference type="Pfam" id="PF00440">
    <property type="entry name" value="TetR_N"/>
    <property type="match status" value="1"/>
</dbReference>
<dbReference type="RefSeq" id="WP_311424410.1">
    <property type="nucleotide sequence ID" value="NZ_JAVREH010000033.1"/>
</dbReference>
<dbReference type="InterPro" id="IPR049445">
    <property type="entry name" value="TetR_SbtR-like_C"/>
</dbReference>
<dbReference type="PROSITE" id="PS01081">
    <property type="entry name" value="HTH_TETR_1"/>
    <property type="match status" value="1"/>
</dbReference>
<dbReference type="PANTHER" id="PTHR30055">
    <property type="entry name" value="HTH-TYPE TRANSCRIPTIONAL REGULATOR RUTR"/>
    <property type="match status" value="1"/>
</dbReference>
<feature type="region of interest" description="Disordered" evidence="5">
    <location>
        <begin position="202"/>
        <end position="225"/>
    </location>
</feature>
<dbReference type="Gene3D" id="1.10.357.10">
    <property type="entry name" value="Tetracycline Repressor, domain 2"/>
    <property type="match status" value="1"/>
</dbReference>
<feature type="DNA-binding region" description="H-T-H motif" evidence="4">
    <location>
        <begin position="35"/>
        <end position="54"/>
    </location>
</feature>
<sequence>MPETPHPLRKDAALNRERLLTAASELFAERGLNVTLNDIAHHAGVGVGTAYRRFPNKEAVIDALFEERLQAVVAVAEEALDHPDAWQGLVSFLERSLDMQFGDRGLNQIINGPHLGDARIADVRDRIAPLMVKLVERAKAAHAVRPDFDQSDLIFIQLGLSAIMDTTRGIAPNLYRRYLTLILDGIRTDRSEFAPLPTEALSAAQTHRAMTGRRRDGKSATHTAP</sequence>
<dbReference type="PROSITE" id="PS50977">
    <property type="entry name" value="HTH_TETR_2"/>
    <property type="match status" value="1"/>
</dbReference>
<keyword evidence="8" id="KW-1185">Reference proteome</keyword>
<evidence type="ECO:0000256" key="2">
    <source>
        <dbReference type="ARBA" id="ARBA00023125"/>
    </source>
</evidence>
<dbReference type="SUPFAM" id="SSF46689">
    <property type="entry name" value="Homeodomain-like"/>
    <property type="match status" value="1"/>
</dbReference>
<keyword evidence="2 4" id="KW-0238">DNA-binding</keyword>
<evidence type="ECO:0000313" key="7">
    <source>
        <dbReference type="EMBL" id="MDT0263262.1"/>
    </source>
</evidence>
<accession>A0ABU2JE51</accession>
<protein>
    <submittedName>
        <fullName evidence="7">Helix-turn-helix domain-containing protein</fullName>
    </submittedName>
</protein>
<evidence type="ECO:0000256" key="3">
    <source>
        <dbReference type="ARBA" id="ARBA00023163"/>
    </source>
</evidence>
<evidence type="ECO:0000256" key="4">
    <source>
        <dbReference type="PROSITE-ProRule" id="PRU00335"/>
    </source>
</evidence>
<dbReference type="InterPro" id="IPR036271">
    <property type="entry name" value="Tet_transcr_reg_TetR-rel_C_sf"/>
</dbReference>
<proteinExistence type="predicted"/>
<evidence type="ECO:0000259" key="6">
    <source>
        <dbReference type="PROSITE" id="PS50977"/>
    </source>
</evidence>
<gene>
    <name evidence="7" type="ORF">RM423_17910</name>
</gene>
<dbReference type="InterPro" id="IPR050109">
    <property type="entry name" value="HTH-type_TetR-like_transc_reg"/>
</dbReference>
<dbReference type="InterPro" id="IPR023772">
    <property type="entry name" value="DNA-bd_HTH_TetR-type_CS"/>
</dbReference>
<keyword evidence="1" id="KW-0805">Transcription regulation</keyword>
<dbReference type="PRINTS" id="PR00455">
    <property type="entry name" value="HTHTETR"/>
</dbReference>
<evidence type="ECO:0000256" key="5">
    <source>
        <dbReference type="SAM" id="MobiDB-lite"/>
    </source>
</evidence>
<dbReference type="InterPro" id="IPR001647">
    <property type="entry name" value="HTH_TetR"/>
</dbReference>
<keyword evidence="3" id="KW-0804">Transcription</keyword>
<reference evidence="8" key="1">
    <citation type="submission" date="2023-07" db="EMBL/GenBank/DDBJ databases">
        <title>30 novel species of actinomycetes from the DSMZ collection.</title>
        <authorList>
            <person name="Nouioui I."/>
        </authorList>
    </citation>
    <scope>NUCLEOTIDE SEQUENCE [LARGE SCALE GENOMIC DNA]</scope>
    <source>
        <strain evidence="8">DSM 44399</strain>
    </source>
</reference>
<dbReference type="Proteomes" id="UP001183176">
    <property type="component" value="Unassembled WGS sequence"/>
</dbReference>
<feature type="domain" description="HTH tetR-type" evidence="6">
    <location>
        <begin position="13"/>
        <end position="72"/>
    </location>
</feature>
<evidence type="ECO:0000256" key="1">
    <source>
        <dbReference type="ARBA" id="ARBA00023015"/>
    </source>
</evidence>
<organism evidence="7 8">
    <name type="scientific">Jatrophihabitans lederbergiae</name>
    <dbReference type="NCBI Taxonomy" id="3075547"/>
    <lineage>
        <taxon>Bacteria</taxon>
        <taxon>Bacillati</taxon>
        <taxon>Actinomycetota</taxon>
        <taxon>Actinomycetes</taxon>
        <taxon>Jatrophihabitantales</taxon>
        <taxon>Jatrophihabitantaceae</taxon>
        <taxon>Jatrophihabitans</taxon>
    </lineage>
</organism>
<dbReference type="SUPFAM" id="SSF48498">
    <property type="entry name" value="Tetracyclin repressor-like, C-terminal domain"/>
    <property type="match status" value="1"/>
</dbReference>
<comment type="caution">
    <text evidence="7">The sequence shown here is derived from an EMBL/GenBank/DDBJ whole genome shotgun (WGS) entry which is preliminary data.</text>
</comment>
<dbReference type="EMBL" id="JAVREH010000033">
    <property type="protein sequence ID" value="MDT0263262.1"/>
    <property type="molecule type" value="Genomic_DNA"/>
</dbReference>
<dbReference type="PANTHER" id="PTHR30055:SF234">
    <property type="entry name" value="HTH-TYPE TRANSCRIPTIONAL REGULATOR BETI"/>
    <property type="match status" value="1"/>
</dbReference>
<dbReference type="InterPro" id="IPR009057">
    <property type="entry name" value="Homeodomain-like_sf"/>
</dbReference>